<dbReference type="Pfam" id="PF02600">
    <property type="entry name" value="DsbB"/>
    <property type="match status" value="1"/>
</dbReference>
<dbReference type="PANTHER" id="PTHR43469">
    <property type="entry name" value="DISULFIDE FORMATION PROTEIN-RELATED"/>
    <property type="match status" value="1"/>
</dbReference>
<evidence type="ECO:0000256" key="1">
    <source>
        <dbReference type="ARBA" id="ARBA00004141"/>
    </source>
</evidence>
<accession>A0ABS8YLX0</accession>
<keyword evidence="10" id="KW-0143">Chaperone</keyword>
<evidence type="ECO:0000256" key="5">
    <source>
        <dbReference type="ARBA" id="ARBA00022982"/>
    </source>
</evidence>
<evidence type="ECO:0000313" key="14">
    <source>
        <dbReference type="Proteomes" id="UP001199916"/>
    </source>
</evidence>
<dbReference type="InterPro" id="IPR003752">
    <property type="entry name" value="DiS_bond_form_DsbB/BdbC"/>
</dbReference>
<keyword evidence="8 12" id="KW-0472">Membrane</keyword>
<keyword evidence="6 12" id="KW-1133">Transmembrane helix</keyword>
<keyword evidence="3" id="KW-0813">Transport</keyword>
<comment type="subcellular location">
    <subcellularLocation>
        <location evidence="1">Membrane</location>
        <topology evidence="1">Multi-pass membrane protein</topology>
    </subcellularLocation>
</comment>
<keyword evidence="7" id="KW-0560">Oxidoreductase</keyword>
<dbReference type="PANTHER" id="PTHR43469:SF1">
    <property type="entry name" value="SPBETA PROPHAGE-DERIVED DISULFIDE BOND FORMATION PROTEIN B"/>
    <property type="match status" value="1"/>
</dbReference>
<proteinExistence type="inferred from homology"/>
<evidence type="ECO:0000313" key="13">
    <source>
        <dbReference type="EMBL" id="MCE5171321.1"/>
    </source>
</evidence>
<name>A0ABS8YLX0_9BACL</name>
<comment type="similarity">
    <text evidence="2">Belongs to the DsbB family. BdbC subfamily.</text>
</comment>
<dbReference type="InterPro" id="IPR023380">
    <property type="entry name" value="DsbB-like_sf"/>
</dbReference>
<evidence type="ECO:0000256" key="9">
    <source>
        <dbReference type="ARBA" id="ARBA00023157"/>
    </source>
</evidence>
<comment type="caution">
    <text evidence="13">The sequence shown here is derived from an EMBL/GenBank/DDBJ whole genome shotgun (WGS) entry which is preliminary data.</text>
</comment>
<evidence type="ECO:0000256" key="2">
    <source>
        <dbReference type="ARBA" id="ARBA00007602"/>
    </source>
</evidence>
<keyword evidence="14" id="KW-1185">Reference proteome</keyword>
<evidence type="ECO:0000256" key="7">
    <source>
        <dbReference type="ARBA" id="ARBA00023002"/>
    </source>
</evidence>
<evidence type="ECO:0000256" key="6">
    <source>
        <dbReference type="ARBA" id="ARBA00022989"/>
    </source>
</evidence>
<evidence type="ECO:0000256" key="11">
    <source>
        <dbReference type="ARBA" id="ARBA00023284"/>
    </source>
</evidence>
<evidence type="ECO:0000256" key="12">
    <source>
        <dbReference type="SAM" id="Phobius"/>
    </source>
</evidence>
<sequence>MTIADSSSRTGDGSKATPFLFAWVVSVIATCGSLFFSEIMHFEPCKLCWLQRICMYPLTVILGYAAFKEDRKYAQTAYPLSIVGFGVVLYHYGRWHKSAVFLSFPS</sequence>
<keyword evidence="5" id="KW-0249">Electron transport</keyword>
<feature type="transmembrane region" description="Helical" evidence="12">
    <location>
        <begin position="73"/>
        <end position="92"/>
    </location>
</feature>
<dbReference type="InterPro" id="IPR012187">
    <property type="entry name" value="Disulphide_bond_form_BdbC"/>
</dbReference>
<feature type="transmembrane region" description="Helical" evidence="12">
    <location>
        <begin position="20"/>
        <end position="37"/>
    </location>
</feature>
<dbReference type="SUPFAM" id="SSF158442">
    <property type="entry name" value="DsbB-like"/>
    <property type="match status" value="1"/>
</dbReference>
<dbReference type="EMBL" id="JAJNBZ010000016">
    <property type="protein sequence ID" value="MCE5171321.1"/>
    <property type="molecule type" value="Genomic_DNA"/>
</dbReference>
<dbReference type="Proteomes" id="UP001199916">
    <property type="component" value="Unassembled WGS sequence"/>
</dbReference>
<keyword evidence="9" id="KW-1015">Disulfide bond</keyword>
<keyword evidence="11" id="KW-0676">Redox-active center</keyword>
<keyword evidence="4 12" id="KW-0812">Transmembrane</keyword>
<organism evidence="13 14">
    <name type="scientific">Paenibacillus profundus</name>
    <dbReference type="NCBI Taxonomy" id="1173085"/>
    <lineage>
        <taxon>Bacteria</taxon>
        <taxon>Bacillati</taxon>
        <taxon>Bacillota</taxon>
        <taxon>Bacilli</taxon>
        <taxon>Bacillales</taxon>
        <taxon>Paenibacillaceae</taxon>
        <taxon>Paenibacillus</taxon>
    </lineage>
</organism>
<gene>
    <name evidence="13" type="ORF">LQV63_18635</name>
</gene>
<evidence type="ECO:0000256" key="8">
    <source>
        <dbReference type="ARBA" id="ARBA00023136"/>
    </source>
</evidence>
<protein>
    <submittedName>
        <fullName evidence="13">Disulfide bond formation protein B</fullName>
    </submittedName>
</protein>
<dbReference type="Gene3D" id="1.20.1550.10">
    <property type="entry name" value="DsbB-like"/>
    <property type="match status" value="1"/>
</dbReference>
<evidence type="ECO:0000256" key="10">
    <source>
        <dbReference type="ARBA" id="ARBA00023186"/>
    </source>
</evidence>
<evidence type="ECO:0000256" key="3">
    <source>
        <dbReference type="ARBA" id="ARBA00022448"/>
    </source>
</evidence>
<reference evidence="13 14" key="1">
    <citation type="submission" date="2021-11" db="EMBL/GenBank/DDBJ databases">
        <title>Draft genome sequence of Paenibacillus profundus YoMME, a new Gram-positive bacteria with exoelectrogenic properties.</title>
        <authorList>
            <person name="Hubenova Y."/>
            <person name="Hubenova E."/>
            <person name="Manasiev Y."/>
            <person name="Peykov S."/>
            <person name="Mitov M."/>
        </authorList>
    </citation>
    <scope>NUCLEOTIDE SEQUENCE [LARGE SCALE GENOMIC DNA]</scope>
    <source>
        <strain evidence="13 14">YoMME</strain>
    </source>
</reference>
<evidence type="ECO:0000256" key="4">
    <source>
        <dbReference type="ARBA" id="ARBA00022692"/>
    </source>
</evidence>
<feature type="transmembrane region" description="Helical" evidence="12">
    <location>
        <begin position="49"/>
        <end position="67"/>
    </location>
</feature>